<gene>
    <name evidence="1" type="ORF">RchiOBHm_Chr2g0118151</name>
</gene>
<dbReference type="Gramene" id="PRQ49101">
    <property type="protein sequence ID" value="PRQ49101"/>
    <property type="gene ID" value="RchiOBHm_Chr2g0118151"/>
</dbReference>
<keyword evidence="2" id="KW-1185">Reference proteome</keyword>
<comment type="caution">
    <text evidence="1">The sequence shown here is derived from an EMBL/GenBank/DDBJ whole genome shotgun (WGS) entry which is preliminary data.</text>
</comment>
<evidence type="ECO:0000313" key="1">
    <source>
        <dbReference type="EMBL" id="PRQ49101.1"/>
    </source>
</evidence>
<accession>A0A2P6RRT8</accession>
<protein>
    <submittedName>
        <fullName evidence="1">Uncharacterized protein</fullName>
    </submittedName>
</protein>
<dbReference type="AlphaFoldDB" id="A0A2P6RRT8"/>
<sequence length="50" mass="5978">MITFTQSYRWEIHKGMVKEKITKLGMLKRAMFCFNLWLKAPNLDCVILMV</sequence>
<dbReference type="EMBL" id="PDCK01000040">
    <property type="protein sequence ID" value="PRQ49101.1"/>
    <property type="molecule type" value="Genomic_DNA"/>
</dbReference>
<organism evidence="1 2">
    <name type="scientific">Rosa chinensis</name>
    <name type="common">China rose</name>
    <dbReference type="NCBI Taxonomy" id="74649"/>
    <lineage>
        <taxon>Eukaryota</taxon>
        <taxon>Viridiplantae</taxon>
        <taxon>Streptophyta</taxon>
        <taxon>Embryophyta</taxon>
        <taxon>Tracheophyta</taxon>
        <taxon>Spermatophyta</taxon>
        <taxon>Magnoliopsida</taxon>
        <taxon>eudicotyledons</taxon>
        <taxon>Gunneridae</taxon>
        <taxon>Pentapetalae</taxon>
        <taxon>rosids</taxon>
        <taxon>fabids</taxon>
        <taxon>Rosales</taxon>
        <taxon>Rosaceae</taxon>
        <taxon>Rosoideae</taxon>
        <taxon>Rosoideae incertae sedis</taxon>
        <taxon>Rosa</taxon>
    </lineage>
</organism>
<name>A0A2P6RRT8_ROSCH</name>
<evidence type="ECO:0000313" key="2">
    <source>
        <dbReference type="Proteomes" id="UP000238479"/>
    </source>
</evidence>
<dbReference type="Proteomes" id="UP000238479">
    <property type="component" value="Chromosome 2"/>
</dbReference>
<proteinExistence type="predicted"/>
<reference evidence="1 2" key="1">
    <citation type="journal article" date="2018" name="Nat. Genet.">
        <title>The Rosa genome provides new insights in the design of modern roses.</title>
        <authorList>
            <person name="Bendahmane M."/>
        </authorList>
    </citation>
    <scope>NUCLEOTIDE SEQUENCE [LARGE SCALE GENOMIC DNA]</scope>
    <source>
        <strain evidence="2">cv. Old Blush</strain>
    </source>
</reference>